<dbReference type="Gene3D" id="2.30.30.40">
    <property type="entry name" value="SH3 Domains"/>
    <property type="match status" value="1"/>
</dbReference>
<evidence type="ECO:0000256" key="5">
    <source>
        <dbReference type="PROSITE-ProRule" id="PRU00992"/>
    </source>
</evidence>
<accession>A0A9J2PD73</accession>
<feature type="domain" description="SH3" evidence="8">
    <location>
        <begin position="594"/>
        <end position="655"/>
    </location>
</feature>
<dbReference type="InterPro" id="IPR036028">
    <property type="entry name" value="SH3-like_dom_sf"/>
</dbReference>
<keyword evidence="10" id="KW-1185">Reference proteome</keyword>
<proteinExistence type="inferred from homology"/>
<evidence type="ECO:0000256" key="2">
    <source>
        <dbReference type="ARBA" id="ARBA00022676"/>
    </source>
</evidence>
<dbReference type="InterPro" id="IPR045573">
    <property type="entry name" value="Fut8_N_cat"/>
</dbReference>
<dbReference type="CDD" id="cd11300">
    <property type="entry name" value="Fut8_like"/>
    <property type="match status" value="1"/>
</dbReference>
<dbReference type="PROSITE" id="PS50002">
    <property type="entry name" value="SH3"/>
    <property type="match status" value="1"/>
</dbReference>
<evidence type="ECO:0000256" key="1">
    <source>
        <dbReference type="ARBA" id="ARBA00022443"/>
    </source>
</evidence>
<keyword evidence="7" id="KW-1133">Transmembrane helix</keyword>
<dbReference type="PANTHER" id="PTHR13132:SF29">
    <property type="entry name" value="ALPHA-(1,6)-FUCOSYLTRANSFERASE"/>
    <property type="match status" value="1"/>
</dbReference>
<protein>
    <submittedName>
        <fullName evidence="11">GT23 domain-containing protein</fullName>
    </submittedName>
</protein>
<keyword evidence="3 5" id="KW-0808">Transferase</keyword>
<feature type="coiled-coil region" evidence="6">
    <location>
        <begin position="60"/>
        <end position="87"/>
    </location>
</feature>
<dbReference type="Pfam" id="PF19745">
    <property type="entry name" value="FUT8_N_cat"/>
    <property type="match status" value="2"/>
</dbReference>
<keyword evidence="7" id="KW-0812">Transmembrane</keyword>
<sequence>MQQLGCSMRRAAMAAVAVWVLILIYLSIGIFTIQSREAAERQNEDLFVKYGKAMKEVGVLREQNEELMRLLEEREVVAAKEAQLQQNQLLFAPKAQSAVPSSIAEKSTPRDLFTKEHEIARRDLDNSIRELFFYLNSQFEKNDGLPFARHAMNQVLSLLGQSAAFSDIDGAEKWREAALATISAKIQSQLDRLQNPNDCASARSLICHLNKGCGFGCQLHHVTYCFIVAYGTNRTLILLRDGRDWNYSGKGWTAAFLPISRCKHADVSKDEGNEEEWSSVAMSARSRVVKLPIIDGLHGRPPFLPLAFPEFLASDLLKLHSNPPVFFISQVHFLSCLPVKGTDGTLRKIGISPMIKVASGQGLADGGKRKDATHFSHVELMTILVIYPSEYFIQEKAVLMSLKEEALLEPETIDLSEAFKFLRYLMRPNDELAKRITEAASKVPFNKGPVVGLQIRRTDKVGTEAAFHALPEYMKWTEYWFQIEEYRIGRSIQRRIYIATDDPSVFAEAKEKYSNYEVYGDVAIADSAQTRKRYSSDSLFGVIVDIEMLARCTYLVCTFSSQVCRMGYELMQIRVGDAGSRFHSLDDLYYYGGQLAHEQVVVEAYEAESKQEISLKVGDVIGVAGNHWDGFSKGVNRRTGANGLYPSYKVREKWIVVPFP</sequence>
<dbReference type="InterPro" id="IPR035653">
    <property type="entry name" value="Fut8_SH3"/>
</dbReference>
<dbReference type="Proteomes" id="UP000036681">
    <property type="component" value="Unplaced"/>
</dbReference>
<evidence type="ECO:0000259" key="8">
    <source>
        <dbReference type="PROSITE" id="PS50002"/>
    </source>
</evidence>
<dbReference type="PROSITE" id="PS51659">
    <property type="entry name" value="GT23"/>
    <property type="match status" value="1"/>
</dbReference>
<dbReference type="SMART" id="SM00326">
    <property type="entry name" value="SH3"/>
    <property type="match status" value="1"/>
</dbReference>
<evidence type="ECO:0000256" key="7">
    <source>
        <dbReference type="SAM" id="Phobius"/>
    </source>
</evidence>
<evidence type="ECO:0000256" key="3">
    <source>
        <dbReference type="ARBA" id="ARBA00022679"/>
    </source>
</evidence>
<dbReference type="AlphaFoldDB" id="A0A9J2PD73"/>
<dbReference type="WBParaSite" id="ALUE_0000736801-mRNA-1">
    <property type="protein sequence ID" value="ALUE_0000736801-mRNA-1"/>
    <property type="gene ID" value="ALUE_0000736801"/>
</dbReference>
<dbReference type="InterPro" id="IPR027350">
    <property type="entry name" value="GT23_dom"/>
</dbReference>
<evidence type="ECO:0000256" key="6">
    <source>
        <dbReference type="SAM" id="Coils"/>
    </source>
</evidence>
<dbReference type="InterPro" id="IPR001452">
    <property type="entry name" value="SH3_domain"/>
</dbReference>
<dbReference type="PANTHER" id="PTHR13132">
    <property type="entry name" value="ALPHA- 1,6 -FUCOSYLTRANSFERASE"/>
    <property type="match status" value="1"/>
</dbReference>
<dbReference type="Gene3D" id="3.40.50.11350">
    <property type="match status" value="1"/>
</dbReference>
<keyword evidence="6" id="KW-0175">Coiled coil</keyword>
<keyword evidence="2 5" id="KW-0328">Glycosyltransferase</keyword>
<dbReference type="CDD" id="cd11792">
    <property type="entry name" value="SH3_Fut8"/>
    <property type="match status" value="1"/>
</dbReference>
<organism evidence="10 11">
    <name type="scientific">Ascaris lumbricoides</name>
    <name type="common">Giant roundworm</name>
    <dbReference type="NCBI Taxonomy" id="6252"/>
    <lineage>
        <taxon>Eukaryota</taxon>
        <taxon>Metazoa</taxon>
        <taxon>Ecdysozoa</taxon>
        <taxon>Nematoda</taxon>
        <taxon>Chromadorea</taxon>
        <taxon>Rhabditida</taxon>
        <taxon>Spirurina</taxon>
        <taxon>Ascaridomorpha</taxon>
        <taxon>Ascaridoidea</taxon>
        <taxon>Ascarididae</taxon>
        <taxon>Ascaris</taxon>
    </lineage>
</organism>
<feature type="region of interest" description="Important for donor substrate binding" evidence="5">
    <location>
        <begin position="456"/>
        <end position="457"/>
    </location>
</feature>
<keyword evidence="1 4" id="KW-0728">SH3 domain</keyword>
<name>A0A9J2PD73_ASCLU</name>
<dbReference type="GO" id="GO:0006487">
    <property type="term" value="P:protein N-linked glycosylation"/>
    <property type="evidence" value="ECO:0007669"/>
    <property type="project" value="TreeGrafter"/>
</dbReference>
<evidence type="ECO:0000313" key="11">
    <source>
        <dbReference type="WBParaSite" id="ALUE_0000736801-mRNA-1"/>
    </source>
</evidence>
<feature type="transmembrane region" description="Helical" evidence="7">
    <location>
        <begin position="12"/>
        <end position="33"/>
    </location>
</feature>
<reference evidence="11" key="1">
    <citation type="submission" date="2023-03" db="UniProtKB">
        <authorList>
            <consortium name="WormBaseParasite"/>
        </authorList>
    </citation>
    <scope>IDENTIFICATION</scope>
</reference>
<evidence type="ECO:0000256" key="4">
    <source>
        <dbReference type="PROSITE-ProRule" id="PRU00192"/>
    </source>
</evidence>
<keyword evidence="7" id="KW-0472">Membrane</keyword>
<dbReference type="FunFam" id="2.30.30.40:FF:000070">
    <property type="entry name" value="Alpha-(1,6)-fucosyltransferase"/>
    <property type="match status" value="1"/>
</dbReference>
<feature type="domain" description="GT23" evidence="9">
    <location>
        <begin position="201"/>
        <end position="585"/>
    </location>
</feature>
<comment type="similarity">
    <text evidence="5">Belongs to the glycosyltransferase 23 family.</text>
</comment>
<dbReference type="Pfam" id="PF14604">
    <property type="entry name" value="SH3_9"/>
    <property type="match status" value="1"/>
</dbReference>
<evidence type="ECO:0000259" key="9">
    <source>
        <dbReference type="PROSITE" id="PS51659"/>
    </source>
</evidence>
<dbReference type="GO" id="GO:0046921">
    <property type="term" value="F:alpha-(1-&gt;6)-fucosyltransferase activity"/>
    <property type="evidence" value="ECO:0007669"/>
    <property type="project" value="TreeGrafter"/>
</dbReference>
<dbReference type="SUPFAM" id="SSF50044">
    <property type="entry name" value="SH3-domain"/>
    <property type="match status" value="1"/>
</dbReference>
<evidence type="ECO:0000313" key="10">
    <source>
        <dbReference type="Proteomes" id="UP000036681"/>
    </source>
</evidence>